<sequence length="149" mass="15885">MAETLAKRTPGVGRIIGAGITGGIIVDLFLILTRSAPFPGIYMFIASGLVGPAAFASSWYIALGIALHLIISIVWAAIYAAIFLRLFPKLPWWGNAVIFGVVVMLGMQVLLLGKHLEPAFPTGAGLVTVLIAHVVFFALPVAYILRNDL</sequence>
<protein>
    <recommendedName>
        <fullName evidence="3">DUF1440 domain-containing protein</fullName>
    </recommendedName>
</protein>
<feature type="transmembrane region" description="Helical" evidence="1">
    <location>
        <begin position="12"/>
        <end position="32"/>
    </location>
</feature>
<comment type="caution">
    <text evidence="2">The sequence shown here is derived from an EMBL/GenBank/DDBJ whole genome shotgun (WGS) entry which is preliminary data.</text>
</comment>
<feature type="transmembrane region" description="Helical" evidence="1">
    <location>
        <begin position="92"/>
        <end position="112"/>
    </location>
</feature>
<feature type="transmembrane region" description="Helical" evidence="1">
    <location>
        <begin position="63"/>
        <end position="86"/>
    </location>
</feature>
<reference evidence="2" key="1">
    <citation type="submission" date="2009-10" db="EMBL/GenBank/DDBJ databases">
        <title>Diversity of trophic interactions inside an arsenic-rich microbial ecosystem.</title>
        <authorList>
            <person name="Bertin P.N."/>
            <person name="Heinrich-Salmeron A."/>
            <person name="Pelletier E."/>
            <person name="Goulhen-Chollet F."/>
            <person name="Arsene-Ploetze F."/>
            <person name="Gallien S."/>
            <person name="Calteau A."/>
            <person name="Vallenet D."/>
            <person name="Casiot C."/>
            <person name="Chane-Woon-Ming B."/>
            <person name="Giloteaux L."/>
            <person name="Barakat M."/>
            <person name="Bonnefoy V."/>
            <person name="Bruneel O."/>
            <person name="Chandler M."/>
            <person name="Cleiss J."/>
            <person name="Duran R."/>
            <person name="Elbaz-Poulichet F."/>
            <person name="Fonknechten N."/>
            <person name="Lauga B."/>
            <person name="Mornico D."/>
            <person name="Ortet P."/>
            <person name="Schaeffer C."/>
            <person name="Siguier P."/>
            <person name="Alexander Thil Smith A."/>
            <person name="Van Dorsselaer A."/>
            <person name="Weissenbach J."/>
            <person name="Medigue C."/>
            <person name="Le Paslier D."/>
        </authorList>
    </citation>
    <scope>NUCLEOTIDE SEQUENCE</scope>
</reference>
<keyword evidence="1" id="KW-1133">Transmembrane helix</keyword>
<feature type="transmembrane region" description="Helical" evidence="1">
    <location>
        <begin position="38"/>
        <end position="56"/>
    </location>
</feature>
<name>E6PE46_9ZZZZ</name>
<feature type="transmembrane region" description="Helical" evidence="1">
    <location>
        <begin position="124"/>
        <end position="145"/>
    </location>
</feature>
<gene>
    <name evidence="2" type="ORF">CARN1_1834</name>
</gene>
<proteinExistence type="predicted"/>
<keyword evidence="1" id="KW-0472">Membrane</keyword>
<evidence type="ECO:0000256" key="1">
    <source>
        <dbReference type="SAM" id="Phobius"/>
    </source>
</evidence>
<dbReference type="AlphaFoldDB" id="E6PE46"/>
<evidence type="ECO:0000313" key="2">
    <source>
        <dbReference type="EMBL" id="CBH74731.1"/>
    </source>
</evidence>
<evidence type="ECO:0008006" key="3">
    <source>
        <dbReference type="Google" id="ProtNLM"/>
    </source>
</evidence>
<dbReference type="EMBL" id="CABL01000002">
    <property type="protein sequence ID" value="CBH74731.1"/>
    <property type="molecule type" value="Genomic_DNA"/>
</dbReference>
<keyword evidence="1" id="KW-0812">Transmembrane</keyword>
<accession>E6PE46</accession>
<organism evidence="2">
    <name type="scientific">mine drainage metagenome</name>
    <dbReference type="NCBI Taxonomy" id="410659"/>
    <lineage>
        <taxon>unclassified sequences</taxon>
        <taxon>metagenomes</taxon>
        <taxon>ecological metagenomes</taxon>
    </lineage>
</organism>